<dbReference type="AlphaFoldDB" id="A0AAE0C1A3"/>
<gene>
    <name evidence="2" type="ORF">CYMTET_44758</name>
</gene>
<name>A0AAE0C1A3_9CHLO</name>
<evidence type="ECO:0000313" key="3">
    <source>
        <dbReference type="Proteomes" id="UP001190700"/>
    </source>
</evidence>
<keyword evidence="3" id="KW-1185">Reference proteome</keyword>
<accession>A0AAE0C1A3</accession>
<feature type="signal peptide" evidence="1">
    <location>
        <begin position="1"/>
        <end position="22"/>
    </location>
</feature>
<keyword evidence="1" id="KW-0732">Signal</keyword>
<reference evidence="2 3" key="1">
    <citation type="journal article" date="2015" name="Genome Biol. Evol.">
        <title>Comparative Genomics of a Bacterivorous Green Alga Reveals Evolutionary Causalities and Consequences of Phago-Mixotrophic Mode of Nutrition.</title>
        <authorList>
            <person name="Burns J.A."/>
            <person name="Paasch A."/>
            <person name="Narechania A."/>
            <person name="Kim E."/>
        </authorList>
    </citation>
    <scope>NUCLEOTIDE SEQUENCE [LARGE SCALE GENOMIC DNA]</scope>
    <source>
        <strain evidence="2 3">PLY_AMNH</strain>
    </source>
</reference>
<feature type="chain" id="PRO_5042243649" evidence="1">
    <location>
        <begin position="23"/>
        <end position="70"/>
    </location>
</feature>
<proteinExistence type="predicted"/>
<protein>
    <submittedName>
        <fullName evidence="2">Uncharacterized protein</fullName>
    </submittedName>
</protein>
<sequence>MSRGSASAKALLMLCFLDRTFSVNSLYSSGDTFSSSDAATSFESCDGNLASIQARSSSGKVVVLDKSYYT</sequence>
<comment type="caution">
    <text evidence="2">The sequence shown here is derived from an EMBL/GenBank/DDBJ whole genome shotgun (WGS) entry which is preliminary data.</text>
</comment>
<dbReference type="EMBL" id="LGRX02030398">
    <property type="protein sequence ID" value="KAK3245690.1"/>
    <property type="molecule type" value="Genomic_DNA"/>
</dbReference>
<organism evidence="2 3">
    <name type="scientific">Cymbomonas tetramitiformis</name>
    <dbReference type="NCBI Taxonomy" id="36881"/>
    <lineage>
        <taxon>Eukaryota</taxon>
        <taxon>Viridiplantae</taxon>
        <taxon>Chlorophyta</taxon>
        <taxon>Pyramimonadophyceae</taxon>
        <taxon>Pyramimonadales</taxon>
        <taxon>Pyramimonadaceae</taxon>
        <taxon>Cymbomonas</taxon>
    </lineage>
</organism>
<evidence type="ECO:0000313" key="2">
    <source>
        <dbReference type="EMBL" id="KAK3245690.1"/>
    </source>
</evidence>
<dbReference type="Proteomes" id="UP001190700">
    <property type="component" value="Unassembled WGS sequence"/>
</dbReference>
<evidence type="ECO:0000256" key="1">
    <source>
        <dbReference type="SAM" id="SignalP"/>
    </source>
</evidence>